<evidence type="ECO:0000256" key="2">
    <source>
        <dbReference type="ARBA" id="ARBA00023015"/>
    </source>
</evidence>
<accession>A0A0D1K6R6</accession>
<dbReference type="GO" id="GO:0000976">
    <property type="term" value="F:transcription cis-regulatory region binding"/>
    <property type="evidence" value="ECO:0007669"/>
    <property type="project" value="TreeGrafter"/>
</dbReference>
<dbReference type="PRINTS" id="PR00039">
    <property type="entry name" value="HTHLYSR"/>
</dbReference>
<keyword evidence="3" id="KW-0238">DNA-binding</keyword>
<dbReference type="InterPro" id="IPR005119">
    <property type="entry name" value="LysR_subst-bd"/>
</dbReference>
<protein>
    <submittedName>
        <fullName evidence="6">LysR family transcriptional regulator</fullName>
    </submittedName>
</protein>
<gene>
    <name evidence="6" type="ORF">SR41_04745</name>
</gene>
<dbReference type="PATRIC" id="fig|1549858.7.peg.123"/>
<evidence type="ECO:0000313" key="6">
    <source>
        <dbReference type="EMBL" id="KIU29318.1"/>
    </source>
</evidence>
<comment type="caution">
    <text evidence="6">The sequence shown here is derived from an EMBL/GenBank/DDBJ whole genome shotgun (WGS) entry which is preliminary data.</text>
</comment>
<dbReference type="Pfam" id="PF00126">
    <property type="entry name" value="HTH_1"/>
    <property type="match status" value="1"/>
</dbReference>
<dbReference type="Proteomes" id="UP000033203">
    <property type="component" value="Unassembled WGS sequence"/>
</dbReference>
<dbReference type="Pfam" id="PF03466">
    <property type="entry name" value="LysR_substrate"/>
    <property type="match status" value="1"/>
</dbReference>
<dbReference type="InterPro" id="IPR036390">
    <property type="entry name" value="WH_DNA-bd_sf"/>
</dbReference>
<proteinExistence type="inferred from homology"/>
<dbReference type="SUPFAM" id="SSF46785">
    <property type="entry name" value="Winged helix' DNA-binding domain"/>
    <property type="match status" value="1"/>
</dbReference>
<evidence type="ECO:0000259" key="5">
    <source>
        <dbReference type="PROSITE" id="PS50931"/>
    </source>
</evidence>
<dbReference type="InterPro" id="IPR036388">
    <property type="entry name" value="WH-like_DNA-bd_sf"/>
</dbReference>
<evidence type="ECO:0000256" key="3">
    <source>
        <dbReference type="ARBA" id="ARBA00023125"/>
    </source>
</evidence>
<evidence type="ECO:0000256" key="4">
    <source>
        <dbReference type="ARBA" id="ARBA00023163"/>
    </source>
</evidence>
<reference evidence="6 7" key="1">
    <citation type="submission" date="2015-01" db="EMBL/GenBank/DDBJ databases">
        <title>Genome of Sphingomonas taxi strain 30a.</title>
        <authorList>
            <person name="Eevers N."/>
            <person name="Van Hamme J."/>
            <person name="Bottos E."/>
            <person name="Weyens N."/>
            <person name="Vangronsveld J."/>
        </authorList>
    </citation>
    <scope>NUCLEOTIDE SEQUENCE [LARGE SCALE GENOMIC DNA]</scope>
    <source>
        <strain evidence="6 7">30a</strain>
    </source>
</reference>
<evidence type="ECO:0000256" key="1">
    <source>
        <dbReference type="ARBA" id="ARBA00009437"/>
    </source>
</evidence>
<dbReference type="GO" id="GO:0003700">
    <property type="term" value="F:DNA-binding transcription factor activity"/>
    <property type="evidence" value="ECO:0007669"/>
    <property type="project" value="InterPro"/>
</dbReference>
<name>A0A0D1K6R6_9SPHN</name>
<feature type="domain" description="HTH lysR-type" evidence="5">
    <location>
        <begin position="9"/>
        <end position="66"/>
    </location>
</feature>
<dbReference type="PANTHER" id="PTHR30126">
    <property type="entry name" value="HTH-TYPE TRANSCRIPTIONAL REGULATOR"/>
    <property type="match status" value="1"/>
</dbReference>
<dbReference type="SUPFAM" id="SSF53850">
    <property type="entry name" value="Periplasmic binding protein-like II"/>
    <property type="match status" value="1"/>
</dbReference>
<dbReference type="Gene3D" id="1.10.10.10">
    <property type="entry name" value="Winged helix-like DNA-binding domain superfamily/Winged helix DNA-binding domain"/>
    <property type="match status" value="1"/>
</dbReference>
<organism evidence="6 7">
    <name type="scientific">Sphingomonas melonis</name>
    <dbReference type="NCBI Taxonomy" id="152682"/>
    <lineage>
        <taxon>Bacteria</taxon>
        <taxon>Pseudomonadati</taxon>
        <taxon>Pseudomonadota</taxon>
        <taxon>Alphaproteobacteria</taxon>
        <taxon>Sphingomonadales</taxon>
        <taxon>Sphingomonadaceae</taxon>
        <taxon>Sphingomonas</taxon>
    </lineage>
</organism>
<dbReference type="EMBL" id="JXTP01000018">
    <property type="protein sequence ID" value="KIU29318.1"/>
    <property type="molecule type" value="Genomic_DNA"/>
</dbReference>
<dbReference type="Gene3D" id="3.40.190.290">
    <property type="match status" value="1"/>
</dbReference>
<dbReference type="FunFam" id="1.10.10.10:FF:000001">
    <property type="entry name" value="LysR family transcriptional regulator"/>
    <property type="match status" value="1"/>
</dbReference>
<keyword evidence="4" id="KW-0804">Transcription</keyword>
<keyword evidence="2" id="KW-0805">Transcription regulation</keyword>
<comment type="similarity">
    <text evidence="1">Belongs to the LysR transcriptional regulatory family.</text>
</comment>
<dbReference type="PANTHER" id="PTHR30126:SF40">
    <property type="entry name" value="HTH-TYPE TRANSCRIPTIONAL REGULATOR GLTR"/>
    <property type="match status" value="1"/>
</dbReference>
<evidence type="ECO:0000313" key="7">
    <source>
        <dbReference type="Proteomes" id="UP000033203"/>
    </source>
</evidence>
<dbReference type="InterPro" id="IPR000847">
    <property type="entry name" value="LysR_HTH_N"/>
</dbReference>
<dbReference type="PROSITE" id="PS50931">
    <property type="entry name" value="HTH_LYSR"/>
    <property type="match status" value="1"/>
</dbReference>
<sequence length="321" mass="35199">MSTKLSPGFDLNSVEVFILTAELGGMTQSARHLGMTQSAVSQTISKLEQALGARLFDRTMRPVALTPAGKLLRRDGGELIAAAKLLAREVRDETARPADCITIAMAESLANHLTAPLLKAVGPRALRWQMRSGISLMQQREFLSRSIDLLITGSSQLEDLEEVEHFPIMDEAFVIIAPAEYAGPLEPIETLTDLPLVRYSLLSAMGQRIERQLSRMRMQMPNVIEVDSTFQQVSSVAAGVGWSITTPLCLASQLELLPGLRVAPMPRASFRRRIQLVARRGEFGGLPQEIATRSTALLQAGKLAQLIDKEPWIADCVSWGE</sequence>
<dbReference type="AlphaFoldDB" id="A0A0D1K6R6"/>